<dbReference type="AlphaFoldDB" id="A0A318KZ09"/>
<organism evidence="4 5">
    <name type="scientific">Rivihabitans pingtungensis</name>
    <dbReference type="NCBI Taxonomy" id="1054498"/>
    <lineage>
        <taxon>Bacteria</taxon>
        <taxon>Pseudomonadati</taxon>
        <taxon>Pseudomonadota</taxon>
        <taxon>Betaproteobacteria</taxon>
        <taxon>Neisseriales</taxon>
        <taxon>Aquaspirillaceae</taxon>
        <taxon>Rivihabitans</taxon>
    </lineage>
</organism>
<dbReference type="RefSeq" id="WP_110389413.1">
    <property type="nucleotide sequence ID" value="NZ_DAIMVG010000026.1"/>
</dbReference>
<evidence type="ECO:0000256" key="2">
    <source>
        <dbReference type="SAM" id="Phobius"/>
    </source>
</evidence>
<name>A0A318KZ09_9NEIS</name>
<feature type="transmembrane region" description="Helical" evidence="2">
    <location>
        <begin position="503"/>
        <end position="522"/>
    </location>
</feature>
<keyword evidence="2" id="KW-0472">Membrane</keyword>
<dbReference type="Pfam" id="PF03109">
    <property type="entry name" value="ABC1"/>
    <property type="match status" value="1"/>
</dbReference>
<accession>A0A318KZ09</accession>
<comment type="similarity">
    <text evidence="1">Belongs to the protein kinase superfamily. ADCK protein kinase family.</text>
</comment>
<proteinExistence type="inferred from homology"/>
<keyword evidence="2" id="KW-1133">Transmembrane helix</keyword>
<evidence type="ECO:0000313" key="4">
    <source>
        <dbReference type="EMBL" id="PXX82128.1"/>
    </source>
</evidence>
<dbReference type="OrthoDB" id="9795390at2"/>
<keyword evidence="2" id="KW-0812">Transmembrane</keyword>
<feature type="domain" description="ABC1 atypical kinase-like" evidence="3">
    <location>
        <begin position="99"/>
        <end position="344"/>
    </location>
</feature>
<evidence type="ECO:0000256" key="1">
    <source>
        <dbReference type="ARBA" id="ARBA00009670"/>
    </source>
</evidence>
<dbReference type="Proteomes" id="UP000247555">
    <property type="component" value="Unassembled WGS sequence"/>
</dbReference>
<dbReference type="InterPro" id="IPR004147">
    <property type="entry name" value="ABC1_dom"/>
</dbReference>
<keyword evidence="5" id="KW-1185">Reference proteome</keyword>
<comment type="caution">
    <text evidence="4">The sequence shown here is derived from an EMBL/GenBank/DDBJ whole genome shotgun (WGS) entry which is preliminary data.</text>
</comment>
<gene>
    <name evidence="4" type="ORF">DFR34_101362</name>
</gene>
<protein>
    <submittedName>
        <fullName evidence="4">2-octaprenylphenol hydroxylase</fullName>
    </submittedName>
</protein>
<dbReference type="InterPro" id="IPR050154">
    <property type="entry name" value="UbiB_kinase"/>
</dbReference>
<evidence type="ECO:0000259" key="3">
    <source>
        <dbReference type="Pfam" id="PF03109"/>
    </source>
</evidence>
<reference evidence="4 5" key="1">
    <citation type="submission" date="2018-05" db="EMBL/GenBank/DDBJ databases">
        <title>Genomic Encyclopedia of Type Strains, Phase IV (KMG-IV): sequencing the most valuable type-strain genomes for metagenomic binning, comparative biology and taxonomic classification.</title>
        <authorList>
            <person name="Goeker M."/>
        </authorList>
    </citation>
    <scope>NUCLEOTIDE SEQUENCE [LARGE SCALE GENOMIC DNA]</scope>
    <source>
        <strain evidence="4 5">DSM 29661</strain>
    </source>
</reference>
<dbReference type="InterPro" id="IPR011009">
    <property type="entry name" value="Kinase-like_dom_sf"/>
</dbReference>
<dbReference type="PANTHER" id="PTHR10566">
    <property type="entry name" value="CHAPERONE-ACTIVITY OF BC1 COMPLEX CABC1 -RELATED"/>
    <property type="match status" value="1"/>
</dbReference>
<feature type="transmembrane region" description="Helical" evidence="2">
    <location>
        <begin position="528"/>
        <end position="551"/>
    </location>
</feature>
<sequence length="560" mass="63545">MLKETLVAMRDLPRLREISAILIRHGLGEFAQRLKLPKAMERATEWLRVPLPDPEEFIETPVRVRRAFEELGPTFIKFGQILSTRVDVFPPDWIAEFEKLQTDVPPLPLEVLQPWLFKLCQGDPHEVFAEFDYTPIGSASIAQVHRARLHDGTPVAVKVRRPGIAETIEADLRILSHLAYLVELEFPDTRRYQPGEMINQFAKSLRRELDLAAEARNMERFAQHFANDPVIVVPKVYWQHTHARMNVQDFIEGIPASKLEQADAAGLDRVTLAARGADAVLKMILLDGFFHADPHPGNVFFLPENRIVFIDFGMVGRLSPARRDELVDLLAALSRRNERGILEVLLEWTGSEAVDESQLHADIGEFLFQYDQVQLKDLNLSMLINDVMALMRDHSIMLPSDLSMLFKALITLEGFARQINPHFQMVEHLTPFVRKIILDRYTPSTLLEKGGRTVMELLGMVGGLPRDLSRLSKEIRRGKFRIDIDVKRLDHFGQQLDKSANRLTLGIVTGCLIIGSSIVMTVKAGPMLFGLPLLGFLGFVVAFFNSLWLMASIWRSGKDL</sequence>
<dbReference type="CDD" id="cd05121">
    <property type="entry name" value="ABC1_ADCK3-like"/>
    <property type="match status" value="1"/>
</dbReference>
<dbReference type="SUPFAM" id="SSF56112">
    <property type="entry name" value="Protein kinase-like (PK-like)"/>
    <property type="match status" value="1"/>
</dbReference>
<dbReference type="PANTHER" id="PTHR10566:SF113">
    <property type="entry name" value="PROTEIN ACTIVITY OF BC1 COMPLEX KINASE 7, CHLOROPLASTIC"/>
    <property type="match status" value="1"/>
</dbReference>
<dbReference type="EMBL" id="QJKI01000001">
    <property type="protein sequence ID" value="PXX82128.1"/>
    <property type="molecule type" value="Genomic_DNA"/>
</dbReference>
<evidence type="ECO:0000313" key="5">
    <source>
        <dbReference type="Proteomes" id="UP000247555"/>
    </source>
</evidence>